<dbReference type="Proteomes" id="UP000325827">
    <property type="component" value="Unassembled WGS sequence"/>
</dbReference>
<proteinExistence type="predicted"/>
<evidence type="ECO:0000313" key="2">
    <source>
        <dbReference type="Proteomes" id="UP000325827"/>
    </source>
</evidence>
<protein>
    <submittedName>
        <fullName evidence="1">Uncharacterized protein</fullName>
    </submittedName>
</protein>
<dbReference type="RefSeq" id="WP_150449327.1">
    <property type="nucleotide sequence ID" value="NZ_VYSA01000002.1"/>
</dbReference>
<keyword evidence="2" id="KW-1185">Reference proteome</keyword>
<dbReference type="OrthoDB" id="5107163at2"/>
<organism evidence="1 2">
    <name type="scientific">Microbacterium rhizomatis</name>
    <dbReference type="NCBI Taxonomy" id="1631477"/>
    <lineage>
        <taxon>Bacteria</taxon>
        <taxon>Bacillati</taxon>
        <taxon>Actinomycetota</taxon>
        <taxon>Actinomycetes</taxon>
        <taxon>Micrococcales</taxon>
        <taxon>Microbacteriaceae</taxon>
        <taxon>Microbacterium</taxon>
    </lineage>
</organism>
<evidence type="ECO:0000313" key="1">
    <source>
        <dbReference type="EMBL" id="KAA9108295.1"/>
    </source>
</evidence>
<accession>A0A5J5J1E5</accession>
<name>A0A5J5J1E5_9MICO</name>
<dbReference type="EMBL" id="VYSA01000002">
    <property type="protein sequence ID" value="KAA9108295.1"/>
    <property type="molecule type" value="Genomic_DNA"/>
</dbReference>
<dbReference type="AlphaFoldDB" id="A0A5J5J1E5"/>
<reference evidence="2" key="1">
    <citation type="submission" date="2019-09" db="EMBL/GenBank/DDBJ databases">
        <title>Mumia zhuanghuii sp. nov. isolated from the intestinal contents of plateau pika (Ochotona curzoniae) in the Qinghai-Tibet plateau of China.</title>
        <authorList>
            <person name="Tian Z."/>
        </authorList>
    </citation>
    <scope>NUCLEOTIDE SEQUENCE [LARGE SCALE GENOMIC DNA]</scope>
    <source>
        <strain evidence="2">JCM 30598</strain>
    </source>
</reference>
<gene>
    <name evidence="1" type="ORF">F6B43_12940</name>
</gene>
<sequence length="120" mass="12935">MALIDSALAVRPTVDPIVVTLTGASARIPDDPAPGTRTFEPSFLTSYLTGKDYRPFPQATVVRLLIPEGTPALFQEPALPDNPGTLLLGRGIEWEIDRVVTLPDHTLVTAHVVARRPGDL</sequence>
<comment type="caution">
    <text evidence="1">The sequence shown here is derived from an EMBL/GenBank/DDBJ whole genome shotgun (WGS) entry which is preliminary data.</text>
</comment>